<organism evidence="10 11">
    <name type="scientific">Aquatica leii</name>
    <dbReference type="NCBI Taxonomy" id="1421715"/>
    <lineage>
        <taxon>Eukaryota</taxon>
        <taxon>Metazoa</taxon>
        <taxon>Ecdysozoa</taxon>
        <taxon>Arthropoda</taxon>
        <taxon>Hexapoda</taxon>
        <taxon>Insecta</taxon>
        <taxon>Pterygota</taxon>
        <taxon>Neoptera</taxon>
        <taxon>Endopterygota</taxon>
        <taxon>Coleoptera</taxon>
        <taxon>Polyphaga</taxon>
        <taxon>Elateriformia</taxon>
        <taxon>Elateroidea</taxon>
        <taxon>Lampyridae</taxon>
        <taxon>Luciolinae</taxon>
        <taxon>Aquatica</taxon>
    </lineage>
</organism>
<gene>
    <name evidence="10" type="ORF">RN001_002378</name>
</gene>
<accession>A0AAN7PGX7</accession>
<feature type="transmembrane region" description="Helical" evidence="8">
    <location>
        <begin position="56"/>
        <end position="79"/>
    </location>
</feature>
<sequence length="467" mass="51757">MFFSSFLKKRYLYQYLISLSGCVSILTSGINLGWTSPYLPQILNGTYINISMTSDQGSWCAVMPLIGAVPGAFLTIFIVDRIGRKLSTLLMAPIVLLCFILLAFSDTVFSIFSVRFIIGAVEGGLYTVLPIYLGEISDPQIRGILTALMGAFSILGALLINVLGFHYSIFTSSLLCAIVPIVHFLTFVLVPESPYYLIKKGKIKEAKNSLKILRATVNIDDELNELKLAVARQETEKEAKVTDLITVKSNRRAVLIYIIINFTRKFSGKNPIQFYTTSIFYLAEGSLSTYLSVIVFICIELVAAMIGVLLIDKTGRRPLLIVSTSICATALCLTGFHFVLKDTYMSYLSMFSWLPLTSLTVYNVCYTMGLELAQTVYLGELFPVNIKAKALGIADMLSVINGTIASKIFQIVADNFGLHYSFFVFSGCCVIGLLLIIKFVPETKNKTLEEIQLYLIQKTTKKSNNSS</sequence>
<keyword evidence="2" id="KW-0813">Transport</keyword>
<feature type="transmembrane region" description="Helical" evidence="8">
    <location>
        <begin position="144"/>
        <end position="163"/>
    </location>
</feature>
<keyword evidence="5 8" id="KW-0812">Transmembrane</keyword>
<dbReference type="PROSITE" id="PS00216">
    <property type="entry name" value="SUGAR_TRANSPORT_1"/>
    <property type="match status" value="1"/>
</dbReference>
<keyword evidence="7 8" id="KW-0472">Membrane</keyword>
<dbReference type="Gene3D" id="1.20.1250.20">
    <property type="entry name" value="MFS general substrate transporter like domains"/>
    <property type="match status" value="1"/>
</dbReference>
<evidence type="ECO:0000256" key="8">
    <source>
        <dbReference type="SAM" id="Phobius"/>
    </source>
</evidence>
<dbReference type="PANTHER" id="PTHR48021:SF46">
    <property type="entry name" value="MAJOR FACILITATOR SUPERFAMILY (MFS) PROFILE DOMAIN-CONTAINING PROTEIN"/>
    <property type="match status" value="1"/>
</dbReference>
<feature type="transmembrane region" description="Helical" evidence="8">
    <location>
        <begin position="287"/>
        <end position="311"/>
    </location>
</feature>
<protein>
    <recommendedName>
        <fullName evidence="9">Major facilitator superfamily (MFS) profile domain-containing protein</fullName>
    </recommendedName>
</protein>
<dbReference type="AlphaFoldDB" id="A0AAN7PGX7"/>
<reference evidence="11" key="1">
    <citation type="submission" date="2023-01" db="EMBL/GenBank/DDBJ databases">
        <title>Key to firefly adult light organ development and bioluminescence: homeobox transcription factors regulate luciferase expression and transportation to peroxisome.</title>
        <authorList>
            <person name="Fu X."/>
        </authorList>
    </citation>
    <scope>NUCLEOTIDE SEQUENCE [LARGE SCALE GENOMIC DNA]</scope>
</reference>
<feature type="transmembrane region" description="Helical" evidence="8">
    <location>
        <begin position="250"/>
        <end position="267"/>
    </location>
</feature>
<evidence type="ECO:0000256" key="6">
    <source>
        <dbReference type="ARBA" id="ARBA00022989"/>
    </source>
</evidence>
<dbReference type="PANTHER" id="PTHR48021">
    <property type="match status" value="1"/>
</dbReference>
<feature type="transmembrane region" description="Helical" evidence="8">
    <location>
        <begin position="169"/>
        <end position="190"/>
    </location>
</feature>
<evidence type="ECO:0000256" key="4">
    <source>
        <dbReference type="ARBA" id="ARBA00022597"/>
    </source>
</evidence>
<dbReference type="InterPro" id="IPR005828">
    <property type="entry name" value="MFS_sugar_transport-like"/>
</dbReference>
<dbReference type="InterPro" id="IPR050549">
    <property type="entry name" value="MFS_Trehalose_Transporter"/>
</dbReference>
<evidence type="ECO:0000256" key="2">
    <source>
        <dbReference type="ARBA" id="ARBA00022448"/>
    </source>
</evidence>
<dbReference type="Proteomes" id="UP001353858">
    <property type="component" value="Unassembled WGS sequence"/>
</dbReference>
<evidence type="ECO:0000259" key="9">
    <source>
        <dbReference type="PROSITE" id="PS50850"/>
    </source>
</evidence>
<evidence type="ECO:0000256" key="3">
    <source>
        <dbReference type="ARBA" id="ARBA00022475"/>
    </source>
</evidence>
<evidence type="ECO:0000256" key="5">
    <source>
        <dbReference type="ARBA" id="ARBA00022692"/>
    </source>
</evidence>
<keyword evidence="11" id="KW-1185">Reference proteome</keyword>
<dbReference type="FunFam" id="1.20.1250.20:FF:000218">
    <property type="entry name" value="facilitated trehalose transporter Tret1"/>
    <property type="match status" value="1"/>
</dbReference>
<feature type="transmembrane region" description="Helical" evidence="8">
    <location>
        <begin position="111"/>
        <end position="132"/>
    </location>
</feature>
<comment type="subcellular location">
    <subcellularLocation>
        <location evidence="1">Cell membrane</location>
        <topology evidence="1">Multi-pass membrane protein</topology>
    </subcellularLocation>
</comment>
<feature type="transmembrane region" description="Helical" evidence="8">
    <location>
        <begin position="318"/>
        <end position="340"/>
    </location>
</feature>
<dbReference type="InterPro" id="IPR020846">
    <property type="entry name" value="MFS_dom"/>
</dbReference>
<feature type="domain" description="Major facilitator superfamily (MFS) profile" evidence="9">
    <location>
        <begin position="17"/>
        <end position="444"/>
    </location>
</feature>
<feature type="transmembrane region" description="Helical" evidence="8">
    <location>
        <begin position="86"/>
        <end position="105"/>
    </location>
</feature>
<name>A0AAN7PGX7_9COLE</name>
<dbReference type="SUPFAM" id="SSF103473">
    <property type="entry name" value="MFS general substrate transporter"/>
    <property type="match status" value="1"/>
</dbReference>
<keyword evidence="3" id="KW-1003">Cell membrane</keyword>
<proteinExistence type="predicted"/>
<evidence type="ECO:0000313" key="11">
    <source>
        <dbReference type="Proteomes" id="UP001353858"/>
    </source>
</evidence>
<dbReference type="GO" id="GO:0022857">
    <property type="term" value="F:transmembrane transporter activity"/>
    <property type="evidence" value="ECO:0007669"/>
    <property type="project" value="InterPro"/>
</dbReference>
<dbReference type="InterPro" id="IPR036259">
    <property type="entry name" value="MFS_trans_sf"/>
</dbReference>
<evidence type="ECO:0000256" key="7">
    <source>
        <dbReference type="ARBA" id="ARBA00023136"/>
    </source>
</evidence>
<keyword evidence="6 8" id="KW-1133">Transmembrane helix</keyword>
<dbReference type="InterPro" id="IPR005829">
    <property type="entry name" value="Sugar_transporter_CS"/>
</dbReference>
<evidence type="ECO:0000256" key="1">
    <source>
        <dbReference type="ARBA" id="ARBA00004651"/>
    </source>
</evidence>
<dbReference type="EMBL" id="JARPUR010000001">
    <property type="protein sequence ID" value="KAK4886107.1"/>
    <property type="molecule type" value="Genomic_DNA"/>
</dbReference>
<keyword evidence="4" id="KW-0762">Sugar transport</keyword>
<feature type="transmembrane region" description="Helical" evidence="8">
    <location>
        <begin position="418"/>
        <end position="437"/>
    </location>
</feature>
<dbReference type="GO" id="GO:0005886">
    <property type="term" value="C:plasma membrane"/>
    <property type="evidence" value="ECO:0007669"/>
    <property type="project" value="UniProtKB-SubCell"/>
</dbReference>
<dbReference type="Pfam" id="PF00083">
    <property type="entry name" value="Sugar_tr"/>
    <property type="match status" value="1"/>
</dbReference>
<comment type="caution">
    <text evidence="10">The sequence shown here is derived from an EMBL/GenBank/DDBJ whole genome shotgun (WGS) entry which is preliminary data.</text>
</comment>
<evidence type="ECO:0000313" key="10">
    <source>
        <dbReference type="EMBL" id="KAK4886107.1"/>
    </source>
</evidence>
<dbReference type="PROSITE" id="PS50850">
    <property type="entry name" value="MFS"/>
    <property type="match status" value="1"/>
</dbReference>
<feature type="transmembrane region" description="Helical" evidence="8">
    <location>
        <begin position="12"/>
        <end position="36"/>
    </location>
</feature>